<evidence type="ECO:0000259" key="3">
    <source>
        <dbReference type="Pfam" id="PF13936"/>
    </source>
</evidence>
<dbReference type="AlphaFoldDB" id="A0A543CQQ2"/>
<reference evidence="4 5" key="1">
    <citation type="submission" date="2019-06" db="EMBL/GenBank/DDBJ databases">
        <title>Sequencing the genomes of 1000 actinobacteria strains.</title>
        <authorList>
            <person name="Klenk H.-P."/>
        </authorList>
    </citation>
    <scope>NUCLEOTIDE SEQUENCE [LARGE SCALE GENOMIC DNA]</scope>
    <source>
        <strain evidence="4 5">DSM 102200</strain>
    </source>
</reference>
<dbReference type="InterPro" id="IPR000835">
    <property type="entry name" value="HTH_MarR-typ"/>
</dbReference>
<feature type="region of interest" description="Disordered" evidence="1">
    <location>
        <begin position="230"/>
        <end position="249"/>
    </location>
</feature>
<feature type="domain" description="HTH marR-type" evidence="2">
    <location>
        <begin position="104"/>
        <end position="162"/>
    </location>
</feature>
<evidence type="ECO:0000313" key="5">
    <source>
        <dbReference type="Proteomes" id="UP000316096"/>
    </source>
</evidence>
<dbReference type="GO" id="GO:0004803">
    <property type="term" value="F:transposase activity"/>
    <property type="evidence" value="ECO:0007669"/>
    <property type="project" value="TreeGrafter"/>
</dbReference>
<dbReference type="CDD" id="cd00090">
    <property type="entry name" value="HTH_ARSR"/>
    <property type="match status" value="1"/>
</dbReference>
<protein>
    <submittedName>
        <fullName evidence="4">MarR family protein</fullName>
    </submittedName>
</protein>
<dbReference type="Pfam" id="PF12802">
    <property type="entry name" value="MarR_2"/>
    <property type="match status" value="1"/>
</dbReference>
<feature type="region of interest" description="Disordered" evidence="1">
    <location>
        <begin position="33"/>
        <end position="87"/>
    </location>
</feature>
<name>A0A543CQQ2_9ACTN</name>
<dbReference type="PANTHER" id="PTHR10948:SF23">
    <property type="entry name" value="TRANSPOSASE INSI FOR INSERTION SEQUENCE ELEMENT IS30A-RELATED"/>
    <property type="match status" value="1"/>
</dbReference>
<dbReference type="InterPro" id="IPR011991">
    <property type="entry name" value="ArsR-like_HTH"/>
</dbReference>
<dbReference type="InterPro" id="IPR036390">
    <property type="entry name" value="WH_DNA-bd_sf"/>
</dbReference>
<dbReference type="RefSeq" id="WP_141958213.1">
    <property type="nucleotide sequence ID" value="NZ_VFOZ01000001.1"/>
</dbReference>
<dbReference type="SUPFAM" id="SSF46785">
    <property type="entry name" value="Winged helix' DNA-binding domain"/>
    <property type="match status" value="1"/>
</dbReference>
<dbReference type="Pfam" id="PF13936">
    <property type="entry name" value="HTH_38"/>
    <property type="match status" value="1"/>
</dbReference>
<dbReference type="GO" id="GO:0003700">
    <property type="term" value="F:DNA-binding transcription factor activity"/>
    <property type="evidence" value="ECO:0007669"/>
    <property type="project" value="InterPro"/>
</dbReference>
<evidence type="ECO:0000313" key="4">
    <source>
        <dbReference type="EMBL" id="TQL99426.1"/>
    </source>
</evidence>
<comment type="caution">
    <text evidence="4">The sequence shown here is derived from an EMBL/GenBank/DDBJ whole genome shotgun (WGS) entry which is preliminary data.</text>
</comment>
<evidence type="ECO:0000256" key="1">
    <source>
        <dbReference type="SAM" id="MobiDB-lite"/>
    </source>
</evidence>
<evidence type="ECO:0000259" key="2">
    <source>
        <dbReference type="Pfam" id="PF12802"/>
    </source>
</evidence>
<dbReference type="GO" id="GO:0005829">
    <property type="term" value="C:cytosol"/>
    <property type="evidence" value="ECO:0007669"/>
    <property type="project" value="TreeGrafter"/>
</dbReference>
<dbReference type="OrthoDB" id="4823987at2"/>
<feature type="domain" description="Transposase IS30-like HTH" evidence="3">
    <location>
        <begin position="3"/>
        <end position="45"/>
    </location>
</feature>
<dbReference type="Proteomes" id="UP000316096">
    <property type="component" value="Unassembled WGS sequence"/>
</dbReference>
<sequence>MPGRRLTRADRQQIAEGLAQGLDYAGIARRLGRPTSTVSREVARNGGPGRYRADLAQLASTHRARRSPRPPAAPQQASERSGPDPGAAATFIADLTAAIIETGMPRTAASVMACLFTSETGSYTAAELAQHLQVSAATISHAVGLLQQHGLIRRGRDSQSRRHRYFLDENAGLRSAVVGVRANQQLATTALRGADIFGTDTAVGTRLATAGRFLEQLGNDILRAAEKHWRATTPTEPKHTQTTHSTTTR</sequence>
<gene>
    <name evidence="4" type="ORF">FB559_5108</name>
</gene>
<dbReference type="Gene3D" id="1.10.10.10">
    <property type="entry name" value="Winged helix-like DNA-binding domain superfamily/Winged helix DNA-binding domain"/>
    <property type="match status" value="1"/>
</dbReference>
<dbReference type="GO" id="GO:0032196">
    <property type="term" value="P:transposition"/>
    <property type="evidence" value="ECO:0007669"/>
    <property type="project" value="TreeGrafter"/>
</dbReference>
<feature type="compositionally biased region" description="Low complexity" evidence="1">
    <location>
        <begin position="232"/>
        <end position="249"/>
    </location>
</feature>
<dbReference type="InterPro" id="IPR036388">
    <property type="entry name" value="WH-like_DNA-bd_sf"/>
</dbReference>
<dbReference type="EMBL" id="VFOZ01000001">
    <property type="protein sequence ID" value="TQL99426.1"/>
    <property type="molecule type" value="Genomic_DNA"/>
</dbReference>
<dbReference type="InterPro" id="IPR051917">
    <property type="entry name" value="Transposase-Integrase"/>
</dbReference>
<organism evidence="4 5">
    <name type="scientific">Actinoallomurus bryophytorum</name>
    <dbReference type="NCBI Taxonomy" id="1490222"/>
    <lineage>
        <taxon>Bacteria</taxon>
        <taxon>Bacillati</taxon>
        <taxon>Actinomycetota</taxon>
        <taxon>Actinomycetes</taxon>
        <taxon>Streptosporangiales</taxon>
        <taxon>Thermomonosporaceae</taxon>
        <taxon>Actinoallomurus</taxon>
    </lineage>
</organism>
<keyword evidence="5" id="KW-1185">Reference proteome</keyword>
<dbReference type="InterPro" id="IPR025246">
    <property type="entry name" value="IS30-like_HTH"/>
</dbReference>
<dbReference type="PANTHER" id="PTHR10948">
    <property type="entry name" value="TRANSPOSASE"/>
    <property type="match status" value="1"/>
</dbReference>
<proteinExistence type="predicted"/>
<accession>A0A543CQQ2</accession>